<gene>
    <name evidence="12" type="ORF">EZS28_018946</name>
</gene>
<comment type="catalytic activity">
    <reaction evidence="7">
        <text>L-threonyl-[protein] + ATP = O-phospho-L-threonyl-[protein] + ADP + H(+)</text>
        <dbReference type="Rhea" id="RHEA:46608"/>
        <dbReference type="Rhea" id="RHEA-COMP:11060"/>
        <dbReference type="Rhea" id="RHEA-COMP:11605"/>
        <dbReference type="ChEBI" id="CHEBI:15378"/>
        <dbReference type="ChEBI" id="CHEBI:30013"/>
        <dbReference type="ChEBI" id="CHEBI:30616"/>
        <dbReference type="ChEBI" id="CHEBI:61977"/>
        <dbReference type="ChEBI" id="CHEBI:456216"/>
        <dbReference type="EC" id="2.7.11.1"/>
    </reaction>
</comment>
<evidence type="ECO:0000256" key="4">
    <source>
        <dbReference type="ARBA" id="ARBA00022741"/>
    </source>
</evidence>
<dbReference type="InterPro" id="IPR051131">
    <property type="entry name" value="NEK_Ser/Thr_kinase_NIMA"/>
</dbReference>
<dbReference type="GO" id="GO:0005524">
    <property type="term" value="F:ATP binding"/>
    <property type="evidence" value="ECO:0007669"/>
    <property type="project" value="UniProtKB-KW"/>
</dbReference>
<comment type="caution">
    <text evidence="12">The sequence shown here is derived from an EMBL/GenBank/DDBJ whole genome shotgun (WGS) entry which is preliminary data.</text>
</comment>
<keyword evidence="4" id="KW-0547">Nucleotide-binding</keyword>
<keyword evidence="9" id="KW-0175">Coiled coil</keyword>
<dbReference type="PROSITE" id="PS00108">
    <property type="entry name" value="PROTEIN_KINASE_ST"/>
    <property type="match status" value="1"/>
</dbReference>
<feature type="domain" description="Protein kinase" evidence="11">
    <location>
        <begin position="17"/>
        <end position="269"/>
    </location>
</feature>
<dbReference type="InterPro" id="IPR000719">
    <property type="entry name" value="Prot_kinase_dom"/>
</dbReference>
<evidence type="ECO:0000256" key="3">
    <source>
        <dbReference type="ARBA" id="ARBA00022679"/>
    </source>
</evidence>
<accession>A0A5J4VSE2</accession>
<evidence type="ECO:0000256" key="9">
    <source>
        <dbReference type="SAM" id="Coils"/>
    </source>
</evidence>
<evidence type="ECO:0000256" key="8">
    <source>
        <dbReference type="ARBA" id="ARBA00048679"/>
    </source>
</evidence>
<organism evidence="12 13">
    <name type="scientific">Streblomastix strix</name>
    <dbReference type="NCBI Taxonomy" id="222440"/>
    <lineage>
        <taxon>Eukaryota</taxon>
        <taxon>Metamonada</taxon>
        <taxon>Preaxostyla</taxon>
        <taxon>Oxymonadida</taxon>
        <taxon>Streblomastigidae</taxon>
        <taxon>Streblomastix</taxon>
    </lineage>
</organism>
<dbReference type="OrthoDB" id="4062651at2759"/>
<evidence type="ECO:0000256" key="1">
    <source>
        <dbReference type="ARBA" id="ARBA00012513"/>
    </source>
</evidence>
<evidence type="ECO:0000256" key="10">
    <source>
        <dbReference type="SAM" id="MobiDB-lite"/>
    </source>
</evidence>
<dbReference type="EMBL" id="SNRW01005229">
    <property type="protein sequence ID" value="KAA6385528.1"/>
    <property type="molecule type" value="Genomic_DNA"/>
</dbReference>
<evidence type="ECO:0000313" key="13">
    <source>
        <dbReference type="Proteomes" id="UP000324800"/>
    </source>
</evidence>
<evidence type="ECO:0000313" key="12">
    <source>
        <dbReference type="EMBL" id="KAA6385528.1"/>
    </source>
</evidence>
<comment type="catalytic activity">
    <reaction evidence="8">
        <text>L-seryl-[protein] + ATP = O-phospho-L-seryl-[protein] + ADP + H(+)</text>
        <dbReference type="Rhea" id="RHEA:17989"/>
        <dbReference type="Rhea" id="RHEA-COMP:9863"/>
        <dbReference type="Rhea" id="RHEA-COMP:11604"/>
        <dbReference type="ChEBI" id="CHEBI:15378"/>
        <dbReference type="ChEBI" id="CHEBI:29999"/>
        <dbReference type="ChEBI" id="CHEBI:30616"/>
        <dbReference type="ChEBI" id="CHEBI:83421"/>
        <dbReference type="ChEBI" id="CHEBI:456216"/>
        <dbReference type="EC" id="2.7.11.1"/>
    </reaction>
</comment>
<name>A0A5J4VSE2_9EUKA</name>
<evidence type="ECO:0000256" key="7">
    <source>
        <dbReference type="ARBA" id="ARBA00047899"/>
    </source>
</evidence>
<evidence type="ECO:0000256" key="5">
    <source>
        <dbReference type="ARBA" id="ARBA00022777"/>
    </source>
</evidence>
<sequence length="629" mass="72515">MQVRGQRPSATHKWSDYELIRSLTSGAFGRVIQMKQKDNNKQVIIKRIQYINPEEKKTADDEIAMLKLAQSKHIVQFLESFIDGLDICIVMEFCSGGNLRVLIEALKRKAVKERKMMCFRPFYQMLSALAYLHSLGIVHRDLKPENVFLDENGNAKTGDYGLAQKMISKSYLKSAGTEVYAAPEAHTQNKMVFASDIWVLAVIVIEMLTGVHPFAGRNQFETIENIKNGKMVPLPDYIQGELKIMIIKMLNIEADKRPTAQQLLDTDLMQQQAEIERLNEIKEEKMRSELLNNQMNLLNTRINILESEKEREKQQYQILNEGKDQDILKLLEQNQKLKEQNQLLNEENKRLNTELASVGFIPPMNSIIPFSFTFEQYIQQCSVNALKLQEKLFDLKLKGRMICWLAYIVNVQYFVSQIQLFPCDEQVPFNAILHFTPKTQPQGLDQGKQIWIFARLSKFGRNINELELEAVFRPEGLKADLTVTYAKIRDIFNPKAQIMADQLYKTWINTQFSLIAQIINLDELLEDPNYCASLTVNVIQPFHDNELEPVVIFIPKQDIAVLPSINEHLESPFEITITPLASKIFKPQPLPLNFIPNLFKQWENVDLEQNHQPSQPFVPGPQIPISNPK</sequence>
<reference evidence="12 13" key="1">
    <citation type="submission" date="2019-03" db="EMBL/GenBank/DDBJ databases">
        <title>Single cell metagenomics reveals metabolic interactions within the superorganism composed of flagellate Streblomastix strix and complex community of Bacteroidetes bacteria on its surface.</title>
        <authorList>
            <person name="Treitli S.C."/>
            <person name="Kolisko M."/>
            <person name="Husnik F."/>
            <person name="Keeling P."/>
            <person name="Hampl V."/>
        </authorList>
    </citation>
    <scope>NUCLEOTIDE SEQUENCE [LARGE SCALE GENOMIC DNA]</scope>
    <source>
        <strain evidence="12">ST1C</strain>
    </source>
</reference>
<dbReference type="GO" id="GO:0004674">
    <property type="term" value="F:protein serine/threonine kinase activity"/>
    <property type="evidence" value="ECO:0007669"/>
    <property type="project" value="UniProtKB-KW"/>
</dbReference>
<dbReference type="EC" id="2.7.11.1" evidence="1"/>
<dbReference type="InterPro" id="IPR008271">
    <property type="entry name" value="Ser/Thr_kinase_AS"/>
</dbReference>
<keyword evidence="2" id="KW-0723">Serine/threonine-protein kinase</keyword>
<dbReference type="SUPFAM" id="SSF56112">
    <property type="entry name" value="Protein kinase-like (PK-like)"/>
    <property type="match status" value="1"/>
</dbReference>
<dbReference type="Pfam" id="PF00069">
    <property type="entry name" value="Pkinase"/>
    <property type="match status" value="1"/>
</dbReference>
<dbReference type="Gene3D" id="1.10.510.10">
    <property type="entry name" value="Transferase(Phosphotransferase) domain 1"/>
    <property type="match status" value="1"/>
</dbReference>
<proteinExistence type="predicted"/>
<dbReference type="InterPro" id="IPR011009">
    <property type="entry name" value="Kinase-like_dom_sf"/>
</dbReference>
<feature type="coiled-coil region" evidence="9">
    <location>
        <begin position="268"/>
        <end position="354"/>
    </location>
</feature>
<keyword evidence="3" id="KW-0808">Transferase</keyword>
<dbReference type="PANTHER" id="PTHR44899">
    <property type="entry name" value="CAMK FAMILY PROTEIN KINASE"/>
    <property type="match status" value="1"/>
</dbReference>
<dbReference type="AlphaFoldDB" id="A0A5J4VSE2"/>
<evidence type="ECO:0000256" key="6">
    <source>
        <dbReference type="ARBA" id="ARBA00022840"/>
    </source>
</evidence>
<protein>
    <recommendedName>
        <fullName evidence="1">non-specific serine/threonine protein kinase</fullName>
        <ecNumber evidence="1">2.7.11.1</ecNumber>
    </recommendedName>
</protein>
<dbReference type="SMART" id="SM00220">
    <property type="entry name" value="S_TKc"/>
    <property type="match status" value="1"/>
</dbReference>
<keyword evidence="6" id="KW-0067">ATP-binding</keyword>
<feature type="region of interest" description="Disordered" evidence="10">
    <location>
        <begin position="610"/>
        <end position="629"/>
    </location>
</feature>
<keyword evidence="5 12" id="KW-0418">Kinase</keyword>
<dbReference type="PANTHER" id="PTHR44899:SF3">
    <property type="entry name" value="SERINE_THREONINE-PROTEIN KINASE NEK1"/>
    <property type="match status" value="1"/>
</dbReference>
<dbReference type="Proteomes" id="UP000324800">
    <property type="component" value="Unassembled WGS sequence"/>
</dbReference>
<evidence type="ECO:0000259" key="11">
    <source>
        <dbReference type="PROSITE" id="PS50011"/>
    </source>
</evidence>
<dbReference type="PROSITE" id="PS50011">
    <property type="entry name" value="PROTEIN_KINASE_DOM"/>
    <property type="match status" value="1"/>
</dbReference>
<evidence type="ECO:0000256" key="2">
    <source>
        <dbReference type="ARBA" id="ARBA00022527"/>
    </source>
</evidence>